<organism evidence="1 2">
    <name type="scientific">Trifolium pratense</name>
    <name type="common">Red clover</name>
    <dbReference type="NCBI Taxonomy" id="57577"/>
    <lineage>
        <taxon>Eukaryota</taxon>
        <taxon>Viridiplantae</taxon>
        <taxon>Streptophyta</taxon>
        <taxon>Embryophyta</taxon>
        <taxon>Tracheophyta</taxon>
        <taxon>Spermatophyta</taxon>
        <taxon>Magnoliopsida</taxon>
        <taxon>eudicotyledons</taxon>
        <taxon>Gunneridae</taxon>
        <taxon>Pentapetalae</taxon>
        <taxon>rosids</taxon>
        <taxon>fabids</taxon>
        <taxon>Fabales</taxon>
        <taxon>Fabaceae</taxon>
        <taxon>Papilionoideae</taxon>
        <taxon>50 kb inversion clade</taxon>
        <taxon>NPAAA clade</taxon>
        <taxon>Hologalegina</taxon>
        <taxon>IRL clade</taxon>
        <taxon>Trifolieae</taxon>
        <taxon>Trifolium</taxon>
    </lineage>
</organism>
<gene>
    <name evidence="1" type="ORF">MILVUS5_LOCUS32814</name>
</gene>
<reference evidence="1" key="1">
    <citation type="submission" date="2023-10" db="EMBL/GenBank/DDBJ databases">
        <authorList>
            <person name="Rodriguez Cubillos JULIANA M."/>
            <person name="De Vega J."/>
        </authorList>
    </citation>
    <scope>NUCLEOTIDE SEQUENCE</scope>
</reference>
<dbReference type="EMBL" id="CASHSV030000513">
    <property type="protein sequence ID" value="CAJ2668432.1"/>
    <property type="molecule type" value="Genomic_DNA"/>
</dbReference>
<proteinExistence type="predicted"/>
<dbReference type="Proteomes" id="UP001177021">
    <property type="component" value="Unassembled WGS sequence"/>
</dbReference>
<protein>
    <submittedName>
        <fullName evidence="1">Uncharacterized protein</fullName>
    </submittedName>
</protein>
<evidence type="ECO:0000313" key="1">
    <source>
        <dbReference type="EMBL" id="CAJ2668432.1"/>
    </source>
</evidence>
<name>A0ACB0LMR3_TRIPR</name>
<accession>A0ACB0LMR3</accession>
<evidence type="ECO:0000313" key="2">
    <source>
        <dbReference type="Proteomes" id="UP001177021"/>
    </source>
</evidence>
<sequence length="956" mass="107388">MVRPAGFTMVEPVKTTEARVEALQGEISEVRATLVDVQKAMKESHTSLIAMMEKCFGKSVVEEEGASVVANTTAVLQILPEKTKESSSGELGGETLTEFCHSVKVELPSFTGTDPIAWMMRAEKSETINSKLSVKMCEMHRRAEQVFALEPPPEPPDLSVSDQPLVVLPRRRPQPKPPEANKYVDVNGSMVKIPPPSVSPVPDSSVSIVGSAMKRSSMTRTKLMEKEDRGVEAVFGNLSPIVSLMGLTQTNFNLPGQKERVHVNLIHGLNPMGPIQVTFFVKLESQTRCFLCQSIACTLRSGSPESLDGKQFATVPPKPPDPNLFITVGYIQKILNLVATTQLREIVQRVVASPTPGSSTFVLPVKTVAWLSKEKGENRNYCPFDIEVLITKALLVGERFFPKSIRWNSFLSGCPQQERYVEVFEHFIYMQYVDSPLLLNENVTHGCVVRICVNGDGLVPNVNDKGYGQKGYVDFALKMMSLYSEDFKLGFLTWVFLNQVLSPKYLETRITLLTCVLDEKYFERFSKVKIYSRNGSVKESFSVSDNSFCKTFKYAIDCNPDHTANDGNVHNEQHINLLLTWFDFLVMDCTLAYNWSAPVTSFLLLCELTKDYRILFLLRRDVGLASWVPSMTNQAKESDAHNKTNLASGYSSILHAEHNDEGNWRQSSEGNGLRAWRISPNHRCSFTNVEEILQTEICVLVFGIWPFTRSNSDNTTLCKRSMLVGDLYVPRLMIGGNHSILLVVIGDLLISLNSEEGCCSCKTVHVTWLFEGGLSSFQQGDSRGNDLILNYYCTQKVLMQIVANGVLLVIKFLERKKEYTTSNAPMFVITVLNSSTMAIPWDPGKFNTFMTRVAYQCLRNFLSIYGLLNLVLDRGKIWLKSILVLLMLVYDRGKFWSSSIWVQVMIDLIVFHGLIPMCFSSELKGRLAARRVIGIMSNLEDKVVLKGWVLIETKYE</sequence>
<comment type="caution">
    <text evidence="1">The sequence shown here is derived from an EMBL/GenBank/DDBJ whole genome shotgun (WGS) entry which is preliminary data.</text>
</comment>
<keyword evidence="2" id="KW-1185">Reference proteome</keyword>